<organism evidence="3 4">
    <name type="scientific">Plasmodium coatneyi</name>
    <dbReference type="NCBI Taxonomy" id="208452"/>
    <lineage>
        <taxon>Eukaryota</taxon>
        <taxon>Sar</taxon>
        <taxon>Alveolata</taxon>
        <taxon>Apicomplexa</taxon>
        <taxon>Aconoidasida</taxon>
        <taxon>Haemosporida</taxon>
        <taxon>Plasmodiidae</taxon>
        <taxon>Plasmodium</taxon>
    </lineage>
</organism>
<feature type="region of interest" description="Disordered" evidence="2">
    <location>
        <begin position="411"/>
        <end position="435"/>
    </location>
</feature>
<accession>A0A1B1E5G3</accession>
<dbReference type="AlphaFoldDB" id="A0A1B1E5G3"/>
<reference evidence="4" key="1">
    <citation type="submission" date="2016-06" db="EMBL/GenBank/DDBJ databases">
        <title>First high quality genome sequence of Plasmodium coatneyi using continuous long reads from single molecule, real-time sequencing.</title>
        <authorList>
            <person name="Chien J.-T."/>
            <person name="Pakala S.B."/>
            <person name="Geraldo J.A."/>
            <person name="Lapp S.A."/>
            <person name="Barnwell J.W."/>
            <person name="Kissinger J.C."/>
            <person name="Galinski M.R."/>
            <person name="Humphrey J.C."/>
        </authorList>
    </citation>
    <scope>NUCLEOTIDE SEQUENCE [LARGE SCALE GENOMIC DNA]</scope>
    <source>
        <strain evidence="4">Hackeri</strain>
    </source>
</reference>
<sequence length="435" mass="51828">MAHSMGSPYSPYFVVDVDKPFSSITEKYYVSEPYNPPHTSVISGTSHGRFPSYYVDGEDYFYNGEEDFLMKEPEISQDPKPDENKTEEVENKAKIVESTNKGLTFFQAVMIIVFLMRWARNNSTRQLRKHEARKKLLRYLDKVNENIKKDDLKMERKLKRMEEKIKKEEEEMELKWKEKRRKIRDKIAKNPSKDTLPGIGPFYDKDKSLLDKKLDIVDSKYQKYKYNKKRRWNLMRAAYHEALEQLQYKQEARKVDRCIEMFLFEAKWNFGTKSFKKYMQQRQKQYYLDKVFIMKKRLQEKEKEKARIEAEKAEAARAAEEARKAEEAKRAEEARRVEAAKRAEAEKWARKAKFVEMVKASQRAQAAKTAIATAGEKAAIAAREKGRKEDDDEDDDDDLCYYFVNYDDEYYDDSDDYYDYHPSVHGHYDQDDYYS</sequence>
<feature type="coiled-coil region" evidence="1">
    <location>
        <begin position="291"/>
        <end position="343"/>
    </location>
</feature>
<evidence type="ECO:0000256" key="1">
    <source>
        <dbReference type="SAM" id="Coils"/>
    </source>
</evidence>
<dbReference type="RefSeq" id="XP_019916967.1">
    <property type="nucleotide sequence ID" value="XM_020061345.1"/>
</dbReference>
<dbReference type="VEuPathDB" id="PlasmoDB:PCOAH_00045610"/>
<feature type="region of interest" description="Disordered" evidence="2">
    <location>
        <begin position="378"/>
        <end position="399"/>
    </location>
</feature>
<dbReference type="KEGG" id="pcot:PCOAH_00045610"/>
<protein>
    <submittedName>
        <fullName evidence="3">Uncharacterized protein</fullName>
    </submittedName>
</protein>
<evidence type="ECO:0000256" key="2">
    <source>
        <dbReference type="SAM" id="MobiDB-lite"/>
    </source>
</evidence>
<gene>
    <name evidence="3" type="ORF">PCOAH_00045610</name>
</gene>
<name>A0A1B1E5G3_9APIC</name>
<dbReference type="OrthoDB" id="387298at2759"/>
<keyword evidence="1" id="KW-0175">Coiled coil</keyword>
<evidence type="ECO:0000313" key="4">
    <source>
        <dbReference type="Proteomes" id="UP000092716"/>
    </source>
</evidence>
<dbReference type="Proteomes" id="UP000092716">
    <property type="component" value="Chromosome 12"/>
</dbReference>
<feature type="coiled-coil region" evidence="1">
    <location>
        <begin position="144"/>
        <end position="178"/>
    </location>
</feature>
<feature type="compositionally biased region" description="Acidic residues" evidence="2">
    <location>
        <begin position="390"/>
        <end position="399"/>
    </location>
</feature>
<keyword evidence="4" id="KW-1185">Reference proteome</keyword>
<evidence type="ECO:0000313" key="3">
    <source>
        <dbReference type="EMBL" id="ANQ10272.1"/>
    </source>
</evidence>
<proteinExistence type="predicted"/>
<dbReference type="GeneID" id="30911292"/>
<dbReference type="EMBL" id="CP016250">
    <property type="protein sequence ID" value="ANQ10272.1"/>
    <property type="molecule type" value="Genomic_DNA"/>
</dbReference>
<feature type="compositionally biased region" description="Basic and acidic residues" evidence="2">
    <location>
        <begin position="426"/>
        <end position="435"/>
    </location>
</feature>